<evidence type="ECO:0000256" key="1">
    <source>
        <dbReference type="ARBA" id="ARBA00022532"/>
    </source>
</evidence>
<dbReference type="InterPro" id="IPR013815">
    <property type="entry name" value="ATP_grasp_subdomain_1"/>
</dbReference>
<keyword evidence="4" id="KW-1185">Reference proteome</keyword>
<dbReference type="Pfam" id="PF13607">
    <property type="entry name" value="Succ_CoA_lig"/>
    <property type="match status" value="1"/>
</dbReference>
<reference evidence="3 4" key="1">
    <citation type="submission" date="2020-11" db="EMBL/GenBank/DDBJ databases">
        <authorList>
            <person name="Lassalle F."/>
        </authorList>
    </citation>
    <scope>NUCLEOTIDE SEQUENCE [LARGE SCALE GENOMIC DNA]</scope>
    <source>
        <strain evidence="3 4">AB21</strain>
    </source>
</reference>
<dbReference type="Gene3D" id="3.30.1490.20">
    <property type="entry name" value="ATP-grasp fold, A domain"/>
    <property type="match status" value="1"/>
</dbReference>
<dbReference type="SUPFAM" id="SSF52210">
    <property type="entry name" value="Succinyl-CoA synthetase domains"/>
    <property type="match status" value="2"/>
</dbReference>
<dbReference type="Pfam" id="PF13380">
    <property type="entry name" value="CoA_binding_2"/>
    <property type="match status" value="1"/>
</dbReference>
<dbReference type="InterPro" id="IPR036291">
    <property type="entry name" value="NAD(P)-bd_dom_sf"/>
</dbReference>
<name>A0ABN7JPB4_9HYPH</name>
<dbReference type="InterPro" id="IPR003781">
    <property type="entry name" value="CoA-bd"/>
</dbReference>
<dbReference type="RefSeq" id="WP_142588233.1">
    <property type="nucleotide sequence ID" value="NZ_CABFWE030000005.1"/>
</dbReference>
<dbReference type="Gene3D" id="3.30.470.20">
    <property type="entry name" value="ATP-grasp fold, B domain"/>
    <property type="match status" value="1"/>
</dbReference>
<dbReference type="InterPro" id="IPR016102">
    <property type="entry name" value="Succinyl-CoA_synth-like"/>
</dbReference>
<dbReference type="Pfam" id="PF13549">
    <property type="entry name" value="ATP-grasp_5"/>
    <property type="match status" value="1"/>
</dbReference>
<dbReference type="PANTHER" id="PTHR42793">
    <property type="entry name" value="COA BINDING DOMAIN CONTAINING PROTEIN"/>
    <property type="match status" value="1"/>
</dbReference>
<evidence type="ECO:0000313" key="3">
    <source>
        <dbReference type="EMBL" id="CAD7040811.1"/>
    </source>
</evidence>
<dbReference type="SUPFAM" id="SSF51735">
    <property type="entry name" value="NAD(P)-binding Rossmann-fold domains"/>
    <property type="match status" value="1"/>
</dbReference>
<dbReference type="Gene3D" id="3.40.50.261">
    <property type="entry name" value="Succinyl-CoA synthetase domains"/>
    <property type="match status" value="2"/>
</dbReference>
<dbReference type="SUPFAM" id="SSF56059">
    <property type="entry name" value="Glutathione synthetase ATP-binding domain-like"/>
    <property type="match status" value="1"/>
</dbReference>
<dbReference type="Gene3D" id="3.40.50.720">
    <property type="entry name" value="NAD(P)-binding Rossmann-like Domain"/>
    <property type="match status" value="1"/>
</dbReference>
<keyword evidence="1" id="KW-0816">Tricarboxylic acid cycle</keyword>
<organism evidence="3 4">
    <name type="scientific">Pseudorhizobium halotolerans</name>
    <dbReference type="NCBI Taxonomy" id="1233081"/>
    <lineage>
        <taxon>Bacteria</taxon>
        <taxon>Pseudomonadati</taxon>
        <taxon>Pseudomonadota</taxon>
        <taxon>Alphaproteobacteria</taxon>
        <taxon>Hyphomicrobiales</taxon>
        <taxon>Rhizobiaceae</taxon>
        <taxon>Rhizobium/Agrobacterium group</taxon>
        <taxon>Pseudorhizobium</taxon>
    </lineage>
</organism>
<evidence type="ECO:0000313" key="4">
    <source>
        <dbReference type="Proteomes" id="UP000601041"/>
    </source>
</evidence>
<evidence type="ECO:0000259" key="2">
    <source>
        <dbReference type="SMART" id="SM00881"/>
    </source>
</evidence>
<gene>
    <name evidence="3" type="ORF">RHAB21_03094</name>
</gene>
<dbReference type="Proteomes" id="UP000601041">
    <property type="component" value="Unassembled WGS sequence"/>
</dbReference>
<dbReference type="PANTHER" id="PTHR42793:SF4">
    <property type="entry name" value="BLL6376 PROTEIN"/>
    <property type="match status" value="1"/>
</dbReference>
<protein>
    <submittedName>
        <fullName evidence="3">CoA-binding protein</fullName>
    </submittedName>
</protein>
<dbReference type="SMART" id="SM00881">
    <property type="entry name" value="CoA_binding"/>
    <property type="match status" value="1"/>
</dbReference>
<dbReference type="InterPro" id="IPR032875">
    <property type="entry name" value="Succ_CoA_lig_flav_dom"/>
</dbReference>
<feature type="domain" description="CoA-binding" evidence="2">
    <location>
        <begin position="8"/>
        <end position="103"/>
    </location>
</feature>
<proteinExistence type="predicted"/>
<comment type="caution">
    <text evidence="3">The sequence shown here is derived from an EMBL/GenBank/DDBJ whole genome shotgun (WGS) entry which is preliminary data.</text>
</comment>
<sequence>MTLSSAALLRPQSLALIGVSDDPSKTAGRPLQFLRRAGFDGEIFVVNPRRETVQGEKAYKTLADLPKRPDHAFILTDAEKALDALEECERLGVPVATMLSSGFAEAGERGIANQARLEAILARGTIRLVGPSSIGVVNLHNGLTLTANAAFAEPDLPKGGIFVGSHSGSLIGALVSRGKRKGIGFAGLVSVGAETDLSIGEICLATLDDPQITSYMLFIETLRHADKLQEFALEAAKRGKPVAAFKLGRSEEAAELAVSHTGSLAGADEVADIFLAELGIARVESFEGLLEVMPLLQQVPTSLDGPRRGRVGVVTTTGGGAAMAVDQMALRGVDVVPASEETRARLREKGIEPGEGRIIDLTLAGTRYDVMKATLDILRSAPEFDLVLATAGSSARFNPELVVQPAVDAAREPGHPLAVFLVPDAPDAARLLAKAGVPAFQDPETCGDAIAAALHRRAPTRSTPLDSSAFIGETTVLDEVSCYRLLEHHGLTSAPHIVLKVGDPVPQLPFAYPVVAKVLDSRIAHKTDSGGVVLHIADAAQLAEAMQAIVSRVEENTGIKATEILVQQMTRGVGEVLVGFRRDPQVGPLVVLAAGGIFTELYRDSTMRLAPVDRAAAMEMIHEIKASRILDGYRGAPKGDLDALADAIVSVSRLAAETAPRVEEFEINPLLVLPHGKGVCAIDGLGRVAG</sequence>
<accession>A0ABN7JPB4</accession>
<dbReference type="EMBL" id="CABFWE030000005">
    <property type="protein sequence ID" value="CAD7040811.1"/>
    <property type="molecule type" value="Genomic_DNA"/>
</dbReference>